<dbReference type="InterPro" id="IPR036291">
    <property type="entry name" value="NAD(P)-bd_dom_sf"/>
</dbReference>
<protein>
    <recommendedName>
        <fullName evidence="4">Gfo/Idh/MocA-like oxidoreductase N-terminal domain-containing protein</fullName>
    </recommendedName>
</protein>
<comment type="caution">
    <text evidence="2">The sequence shown here is derived from an EMBL/GenBank/DDBJ whole genome shotgun (WGS) entry which is preliminary data.</text>
</comment>
<dbReference type="Proteomes" id="UP001165060">
    <property type="component" value="Unassembled WGS sequence"/>
</dbReference>
<dbReference type="EMBL" id="BRYB01000482">
    <property type="protein sequence ID" value="GMI30968.1"/>
    <property type="molecule type" value="Genomic_DNA"/>
</dbReference>
<gene>
    <name evidence="2" type="ORF">TeGR_g5715</name>
</gene>
<dbReference type="Gene3D" id="3.30.360.10">
    <property type="entry name" value="Dihydrodipicolinate Reductase, domain 2"/>
    <property type="match status" value="1"/>
</dbReference>
<evidence type="ECO:0000256" key="1">
    <source>
        <dbReference type="ARBA" id="ARBA00023002"/>
    </source>
</evidence>
<dbReference type="SUPFAM" id="SSF51735">
    <property type="entry name" value="NAD(P)-binding Rossmann-fold domains"/>
    <property type="match status" value="1"/>
</dbReference>
<evidence type="ECO:0000313" key="2">
    <source>
        <dbReference type="EMBL" id="GMI30968.1"/>
    </source>
</evidence>
<sequence length="399" mass="42835">MGTQQSHPPPPPTNPFPYLLLLTSSLVACLSLAYLTHSSRPRSSSASSPMEVVLVGCGLPKKSMGWCHLQQLLSMPGVRVVAVVEPFLLGTLDAPPASFKALQESLSPSVAFAPSLASLPDFSASTLVLICGRTADNPLLLEAAIDKGARCVYLEKPGAPTVAALERMKNISLSRTVPCRVFLGYNKQVARYVEEALAFAATEPGSTVEFIHHNSYGRGEELAECFERNAEGLLKNMAIHELALLVTFFDVRVDTLFKVEVDRSRTELLTIKGRSDFSSLSFTVTTLAGRSATVTADRCAGNLSYAVVSSSSGKEAARFSSLTLEEQAEAARLGREDPEVMPYFHTQGADYLALKTRVVDAFRTGGTAGSVATIDVGIEALKLAEFITRSVTRQLADAE</sequence>
<keyword evidence="1" id="KW-0560">Oxidoreductase</keyword>
<accession>A0ABQ6MQK8</accession>
<proteinExistence type="predicted"/>
<reference evidence="2 3" key="1">
    <citation type="journal article" date="2023" name="Commun. Biol.">
        <title>Genome analysis of Parmales, the sister group of diatoms, reveals the evolutionary specialization of diatoms from phago-mixotrophs to photoautotrophs.</title>
        <authorList>
            <person name="Ban H."/>
            <person name="Sato S."/>
            <person name="Yoshikawa S."/>
            <person name="Yamada K."/>
            <person name="Nakamura Y."/>
            <person name="Ichinomiya M."/>
            <person name="Sato N."/>
            <person name="Blanc-Mathieu R."/>
            <person name="Endo H."/>
            <person name="Kuwata A."/>
            <person name="Ogata H."/>
        </authorList>
    </citation>
    <scope>NUCLEOTIDE SEQUENCE [LARGE SCALE GENOMIC DNA]</scope>
</reference>
<keyword evidence="3" id="KW-1185">Reference proteome</keyword>
<dbReference type="Gene3D" id="3.40.50.720">
    <property type="entry name" value="NAD(P)-binding Rossmann-like Domain"/>
    <property type="match status" value="1"/>
</dbReference>
<evidence type="ECO:0000313" key="3">
    <source>
        <dbReference type="Proteomes" id="UP001165060"/>
    </source>
</evidence>
<dbReference type="PANTHER" id="PTHR42840">
    <property type="entry name" value="NAD(P)-BINDING ROSSMANN-FOLD SUPERFAMILY PROTEIN-RELATED"/>
    <property type="match status" value="1"/>
</dbReference>
<name>A0ABQ6MQK8_9STRA</name>
<dbReference type="PANTHER" id="PTHR42840:SF3">
    <property type="entry name" value="BINDING ROSSMANN FOLD OXIDOREDUCTASE, PUTATIVE (AFU_ORTHOLOGUE AFUA_2G10240)-RELATED"/>
    <property type="match status" value="1"/>
</dbReference>
<organism evidence="2 3">
    <name type="scientific">Tetraparma gracilis</name>
    <dbReference type="NCBI Taxonomy" id="2962635"/>
    <lineage>
        <taxon>Eukaryota</taxon>
        <taxon>Sar</taxon>
        <taxon>Stramenopiles</taxon>
        <taxon>Ochrophyta</taxon>
        <taxon>Bolidophyceae</taxon>
        <taxon>Parmales</taxon>
        <taxon>Triparmaceae</taxon>
        <taxon>Tetraparma</taxon>
    </lineage>
</organism>
<evidence type="ECO:0008006" key="4">
    <source>
        <dbReference type="Google" id="ProtNLM"/>
    </source>
</evidence>